<dbReference type="PANTHER" id="PTHR35091">
    <property type="entry name" value="FLAGELLAR PROTEIN FLIL"/>
    <property type="match status" value="1"/>
</dbReference>
<keyword evidence="12" id="KW-0969">Cilium</keyword>
<organism evidence="12 13">
    <name type="scientific">Ectothiorhodospira magna</name>
    <dbReference type="NCBI Taxonomy" id="867345"/>
    <lineage>
        <taxon>Bacteria</taxon>
        <taxon>Pseudomonadati</taxon>
        <taxon>Pseudomonadota</taxon>
        <taxon>Gammaproteobacteria</taxon>
        <taxon>Chromatiales</taxon>
        <taxon>Ectothiorhodospiraceae</taxon>
        <taxon>Ectothiorhodospira</taxon>
    </lineage>
</organism>
<comment type="function">
    <text evidence="1 10">Controls the rotational direction of flagella during chemotaxis.</text>
</comment>
<keyword evidence="5 10" id="KW-0145">Chemotaxis</keyword>
<evidence type="ECO:0000313" key="13">
    <source>
        <dbReference type="Proteomes" id="UP000199496"/>
    </source>
</evidence>
<dbReference type="RefSeq" id="WP_090205276.1">
    <property type="nucleotide sequence ID" value="NZ_FOFO01000009.1"/>
</dbReference>
<comment type="similarity">
    <text evidence="3 10">Belongs to the FliL family.</text>
</comment>
<keyword evidence="6" id="KW-0812">Transmembrane</keyword>
<dbReference type="AlphaFoldDB" id="A0A1H9BH97"/>
<evidence type="ECO:0000313" key="12">
    <source>
        <dbReference type="EMBL" id="SEP88354.1"/>
    </source>
</evidence>
<dbReference type="GO" id="GO:0005886">
    <property type="term" value="C:plasma membrane"/>
    <property type="evidence" value="ECO:0007669"/>
    <property type="project" value="UniProtKB-SubCell"/>
</dbReference>
<evidence type="ECO:0000256" key="6">
    <source>
        <dbReference type="ARBA" id="ARBA00022692"/>
    </source>
</evidence>
<evidence type="ECO:0000256" key="1">
    <source>
        <dbReference type="ARBA" id="ARBA00002254"/>
    </source>
</evidence>
<dbReference type="Pfam" id="PF03748">
    <property type="entry name" value="FliL"/>
    <property type="match status" value="1"/>
</dbReference>
<evidence type="ECO:0000256" key="7">
    <source>
        <dbReference type="ARBA" id="ARBA00022779"/>
    </source>
</evidence>
<dbReference type="EMBL" id="FOFO01000009">
    <property type="protein sequence ID" value="SEP88354.1"/>
    <property type="molecule type" value="Genomic_DNA"/>
</dbReference>
<dbReference type="GO" id="GO:0009425">
    <property type="term" value="C:bacterial-type flagellum basal body"/>
    <property type="evidence" value="ECO:0007669"/>
    <property type="project" value="InterPro"/>
</dbReference>
<evidence type="ECO:0000256" key="3">
    <source>
        <dbReference type="ARBA" id="ARBA00008281"/>
    </source>
</evidence>
<keyword evidence="7 10" id="KW-0283">Flagellar rotation</keyword>
<dbReference type="OrthoDB" id="5616092at2"/>
<dbReference type="PANTHER" id="PTHR35091:SF2">
    <property type="entry name" value="FLAGELLAR PROTEIN FLIL"/>
    <property type="match status" value="1"/>
</dbReference>
<feature type="signal peptide" evidence="11">
    <location>
        <begin position="1"/>
        <end position="27"/>
    </location>
</feature>
<reference evidence="12 13" key="1">
    <citation type="submission" date="2016-10" db="EMBL/GenBank/DDBJ databases">
        <authorList>
            <person name="de Groot N.N."/>
        </authorList>
    </citation>
    <scope>NUCLEOTIDE SEQUENCE [LARGE SCALE GENOMIC DNA]</scope>
    <source>
        <strain evidence="12 13">B7-7</strain>
    </source>
</reference>
<comment type="subcellular location">
    <subcellularLocation>
        <location evidence="10">Cell inner membrane</location>
    </subcellularLocation>
    <subcellularLocation>
        <location evidence="2">Cell membrane</location>
        <topology evidence="2">Single-pass membrane protein</topology>
    </subcellularLocation>
</comment>
<proteinExistence type="inferred from homology"/>
<keyword evidence="10" id="KW-0997">Cell inner membrane</keyword>
<dbReference type="InterPro" id="IPR005503">
    <property type="entry name" value="FliL"/>
</dbReference>
<evidence type="ECO:0000256" key="11">
    <source>
        <dbReference type="SAM" id="SignalP"/>
    </source>
</evidence>
<name>A0A1H9BH97_9GAMM</name>
<dbReference type="Proteomes" id="UP000199496">
    <property type="component" value="Unassembled WGS sequence"/>
</dbReference>
<accession>A0A1H9BH97</accession>
<dbReference type="GO" id="GO:0071978">
    <property type="term" value="P:bacterial-type flagellum-dependent swarming motility"/>
    <property type="evidence" value="ECO:0007669"/>
    <property type="project" value="TreeGrafter"/>
</dbReference>
<evidence type="ECO:0000256" key="5">
    <source>
        <dbReference type="ARBA" id="ARBA00022500"/>
    </source>
</evidence>
<keyword evidence="8" id="KW-1133">Transmembrane helix</keyword>
<keyword evidence="12" id="KW-0966">Cell projection</keyword>
<evidence type="ECO:0000256" key="8">
    <source>
        <dbReference type="ARBA" id="ARBA00022989"/>
    </source>
</evidence>
<keyword evidence="11" id="KW-0732">Signal</keyword>
<evidence type="ECO:0000256" key="4">
    <source>
        <dbReference type="ARBA" id="ARBA00022475"/>
    </source>
</evidence>
<dbReference type="STRING" id="867345.SAMN05421693_10923"/>
<gene>
    <name evidence="12" type="ORF">SAMN05421693_10923</name>
</gene>
<sequence length="140" mass="15962">MSSHPVRRTTLMLPLLLLLVWSQTTLAAPPKDGRSWPGFIPLEPALVVNLDNPRRAQYLQLNAQFYVENATDAQTLEHHMPLVRHYLLLHFGGRDPEVMQTSSIREQLRTEALEELQQIMLEHTGSTTISGLYFTGFIVQ</sequence>
<keyword evidence="13" id="KW-1185">Reference proteome</keyword>
<keyword evidence="12" id="KW-0282">Flagellum</keyword>
<feature type="chain" id="PRO_5011565610" description="Flagellar protein FliL" evidence="11">
    <location>
        <begin position="28"/>
        <end position="140"/>
    </location>
</feature>
<keyword evidence="9 10" id="KW-0472">Membrane</keyword>
<evidence type="ECO:0000256" key="2">
    <source>
        <dbReference type="ARBA" id="ARBA00004162"/>
    </source>
</evidence>
<protein>
    <recommendedName>
        <fullName evidence="10">Flagellar protein FliL</fullName>
    </recommendedName>
</protein>
<keyword evidence="4" id="KW-1003">Cell membrane</keyword>
<dbReference type="GO" id="GO:0006935">
    <property type="term" value="P:chemotaxis"/>
    <property type="evidence" value="ECO:0007669"/>
    <property type="project" value="UniProtKB-KW"/>
</dbReference>
<evidence type="ECO:0000256" key="9">
    <source>
        <dbReference type="ARBA" id="ARBA00023136"/>
    </source>
</evidence>
<evidence type="ECO:0000256" key="10">
    <source>
        <dbReference type="RuleBase" id="RU364125"/>
    </source>
</evidence>